<evidence type="ECO:0000313" key="2">
    <source>
        <dbReference type="Proteomes" id="UP001424741"/>
    </source>
</evidence>
<keyword evidence="2" id="KW-1185">Reference proteome</keyword>
<comment type="caution">
    <text evidence="1">The sequence shown here is derived from an EMBL/GenBank/DDBJ whole genome shotgun (WGS) entry which is preliminary data.</text>
</comment>
<proteinExistence type="predicted"/>
<sequence>MSLALASGIQAAEVELIRRVEAASEGQAIDLYELLTRAYEYELDKIRIPNQPLMLSGPGLRAGERFFYHEFMGKAVVRCIEEKLISKEQFLLGLYDKRELVRYACISYVYGELAKTYVKPPMRGSEHPLPKLPKREEGTTIYSDPQKYPKVKECLDILVKYVEGHHADMFVGK</sequence>
<reference evidence="1 2" key="1">
    <citation type="submission" date="2024-02" db="EMBL/GenBank/DDBJ databases">
        <title>Rubritalea halochordaticola NBRC 107102.</title>
        <authorList>
            <person name="Ichikawa N."/>
            <person name="Katano-Makiyama Y."/>
            <person name="Hidaka K."/>
        </authorList>
    </citation>
    <scope>NUCLEOTIDE SEQUENCE [LARGE SCALE GENOMIC DNA]</scope>
    <source>
        <strain evidence="1 2">NBRC 107102</strain>
    </source>
</reference>
<dbReference type="RefSeq" id="WP_346188615.1">
    <property type="nucleotide sequence ID" value="NZ_BAABRL010000006.1"/>
</dbReference>
<gene>
    <name evidence="1" type="ORF">Rhal01_02058</name>
</gene>
<dbReference type="Proteomes" id="UP001424741">
    <property type="component" value="Unassembled WGS sequence"/>
</dbReference>
<dbReference type="EMBL" id="BAABRL010000006">
    <property type="protein sequence ID" value="GAA5495877.1"/>
    <property type="molecule type" value="Genomic_DNA"/>
</dbReference>
<organism evidence="1 2">
    <name type="scientific">Rubritalea halochordaticola</name>
    <dbReference type="NCBI Taxonomy" id="714537"/>
    <lineage>
        <taxon>Bacteria</taxon>
        <taxon>Pseudomonadati</taxon>
        <taxon>Verrucomicrobiota</taxon>
        <taxon>Verrucomicrobiia</taxon>
        <taxon>Verrucomicrobiales</taxon>
        <taxon>Rubritaleaceae</taxon>
        <taxon>Rubritalea</taxon>
    </lineage>
</organism>
<name>A0ABP9V5H6_9BACT</name>
<evidence type="ECO:0000313" key="1">
    <source>
        <dbReference type="EMBL" id="GAA5495877.1"/>
    </source>
</evidence>
<protein>
    <submittedName>
        <fullName evidence="1">Uncharacterized protein</fullName>
    </submittedName>
</protein>
<accession>A0ABP9V5H6</accession>